<sequence length="353" mass="39628">MTAKDTLMQFVPIIDEKLKQYWEKEINLNFGFNQKQRYLVKKMLLHASEHNLRPAKRIRAAFVYYGYMLGKNPDENIWNAAMSVELVHTALLMHDDFMDQDEVRRGKLTTHKYFEDGDSHYGESMAVDIGDAVLELGHELLLNSNFDPKLVLKANQKLMRGIANTAWGQAYDITVEKIIDRCNEDDAMTVHKAKTAIYTYENPLYIGAILAGLSSDVLNVLTDYSMDGGVAFQLQDDILGVYGNPEKTGKSANSDLLQGKVTLLVLKTLQDGTPQQIANLKKVWGHRSAEETDINNAKQAIKDSGSLDYSIKISRELAHKAANTAQGLSKLNCNQEAVDFISGVSEYMANREL</sequence>
<dbReference type="PANTHER" id="PTHR12001">
    <property type="entry name" value="GERANYLGERANYL PYROPHOSPHATE SYNTHASE"/>
    <property type="match status" value="1"/>
</dbReference>
<evidence type="ECO:0000313" key="8">
    <source>
        <dbReference type="Proteomes" id="UP000182344"/>
    </source>
</evidence>
<dbReference type="PANTHER" id="PTHR12001:SF85">
    <property type="entry name" value="SHORT CHAIN ISOPRENYL DIPHOSPHATE SYNTHASE"/>
    <property type="match status" value="1"/>
</dbReference>
<keyword evidence="3 6" id="KW-0808">Transferase</keyword>
<reference evidence="7 8" key="1">
    <citation type="journal article" date="2016" name="Environ. Microbiol.">
        <title>Genomic resolution of a cold subsurface aquifer community provides metabolic insights for novel microbes adapted to high CO concentrations.</title>
        <authorList>
            <person name="Probst A.J."/>
            <person name="Castelle C.J."/>
            <person name="Singh A."/>
            <person name="Brown C.T."/>
            <person name="Anantharaman K."/>
            <person name="Sharon I."/>
            <person name="Hug L.A."/>
            <person name="Burstein D."/>
            <person name="Emerson J.B."/>
            <person name="Thomas B.C."/>
            <person name="Banfield J.F."/>
        </authorList>
    </citation>
    <scope>NUCLEOTIDE SEQUENCE [LARGE SCALE GENOMIC DNA]</scope>
    <source>
        <strain evidence="7">CG2_30_35_20</strain>
    </source>
</reference>
<evidence type="ECO:0000256" key="5">
    <source>
        <dbReference type="ARBA" id="ARBA00022842"/>
    </source>
</evidence>
<evidence type="ECO:0000256" key="6">
    <source>
        <dbReference type="RuleBase" id="RU004466"/>
    </source>
</evidence>
<dbReference type="Pfam" id="PF00348">
    <property type="entry name" value="polyprenyl_synt"/>
    <property type="match status" value="1"/>
</dbReference>
<dbReference type="GO" id="GO:0046872">
    <property type="term" value="F:metal ion binding"/>
    <property type="evidence" value="ECO:0007669"/>
    <property type="project" value="UniProtKB-KW"/>
</dbReference>
<comment type="cofactor">
    <cofactor evidence="1">
        <name>Mg(2+)</name>
        <dbReference type="ChEBI" id="CHEBI:18420"/>
    </cofactor>
</comment>
<dbReference type="Gene3D" id="1.10.600.10">
    <property type="entry name" value="Farnesyl Diphosphate Synthase"/>
    <property type="match status" value="1"/>
</dbReference>
<dbReference type="PROSITE" id="PS00723">
    <property type="entry name" value="POLYPRENYL_SYNTHASE_1"/>
    <property type="match status" value="1"/>
</dbReference>
<dbReference type="AlphaFoldDB" id="A0A1J5HQI7"/>
<organism evidence="7 8">
    <name type="scientific">Candidatus Shapirobacteria bacterium CG2_30_35_20</name>
    <dbReference type="NCBI Taxonomy" id="1805376"/>
    <lineage>
        <taxon>Bacteria</taxon>
        <taxon>Candidatus Shapironibacteriota</taxon>
    </lineage>
</organism>
<accession>A0A1J5HQI7</accession>
<dbReference type="GO" id="GO:0008299">
    <property type="term" value="P:isoprenoid biosynthetic process"/>
    <property type="evidence" value="ECO:0007669"/>
    <property type="project" value="InterPro"/>
</dbReference>
<dbReference type="Proteomes" id="UP000182344">
    <property type="component" value="Unassembled WGS sequence"/>
</dbReference>
<dbReference type="GO" id="GO:0004659">
    <property type="term" value="F:prenyltransferase activity"/>
    <property type="evidence" value="ECO:0007669"/>
    <property type="project" value="InterPro"/>
</dbReference>
<comment type="similarity">
    <text evidence="2 6">Belongs to the FPP/GGPP synthase family.</text>
</comment>
<dbReference type="STRING" id="1805376.AUK05_02245"/>
<comment type="caution">
    <text evidence="7">The sequence shown here is derived from an EMBL/GenBank/DDBJ whole genome shotgun (WGS) entry which is preliminary data.</text>
</comment>
<evidence type="ECO:0000313" key="7">
    <source>
        <dbReference type="EMBL" id="OIP87020.1"/>
    </source>
</evidence>
<dbReference type="InterPro" id="IPR008949">
    <property type="entry name" value="Isoprenoid_synthase_dom_sf"/>
</dbReference>
<evidence type="ECO:0000256" key="4">
    <source>
        <dbReference type="ARBA" id="ARBA00022723"/>
    </source>
</evidence>
<evidence type="ECO:0008006" key="9">
    <source>
        <dbReference type="Google" id="ProtNLM"/>
    </source>
</evidence>
<proteinExistence type="inferred from homology"/>
<name>A0A1J5HQI7_9BACT</name>
<dbReference type="SFLD" id="SFLDS00005">
    <property type="entry name" value="Isoprenoid_Synthase_Type_I"/>
    <property type="match status" value="1"/>
</dbReference>
<gene>
    <name evidence="7" type="ORF">AUK05_02245</name>
</gene>
<dbReference type="CDD" id="cd00685">
    <property type="entry name" value="Trans_IPPS_HT"/>
    <property type="match status" value="1"/>
</dbReference>
<dbReference type="InterPro" id="IPR000092">
    <property type="entry name" value="Polyprenyl_synt"/>
</dbReference>
<evidence type="ECO:0000256" key="2">
    <source>
        <dbReference type="ARBA" id="ARBA00006706"/>
    </source>
</evidence>
<keyword evidence="4" id="KW-0479">Metal-binding</keyword>
<keyword evidence="5" id="KW-0460">Magnesium</keyword>
<evidence type="ECO:0000256" key="3">
    <source>
        <dbReference type="ARBA" id="ARBA00022679"/>
    </source>
</evidence>
<dbReference type="EMBL" id="MNZO01000033">
    <property type="protein sequence ID" value="OIP87020.1"/>
    <property type="molecule type" value="Genomic_DNA"/>
</dbReference>
<dbReference type="SUPFAM" id="SSF48576">
    <property type="entry name" value="Terpenoid synthases"/>
    <property type="match status" value="1"/>
</dbReference>
<protein>
    <recommendedName>
        <fullName evidence="9">Polyprenyl synthetase</fullName>
    </recommendedName>
</protein>
<dbReference type="InterPro" id="IPR033749">
    <property type="entry name" value="Polyprenyl_synt_CS"/>
</dbReference>
<evidence type="ECO:0000256" key="1">
    <source>
        <dbReference type="ARBA" id="ARBA00001946"/>
    </source>
</evidence>